<keyword evidence="3" id="KW-1185">Reference proteome</keyword>
<proteinExistence type="predicted"/>
<evidence type="ECO:0000313" key="2">
    <source>
        <dbReference type="EMBL" id="CEZ19821.1"/>
    </source>
</evidence>
<dbReference type="EMBL" id="LN827929">
    <property type="protein sequence ID" value="CEZ19821.1"/>
    <property type="molecule type" value="Genomic_DNA"/>
</dbReference>
<reference evidence="3" key="1">
    <citation type="submission" date="2014-12" db="EMBL/GenBank/DDBJ databases">
        <authorList>
            <person name="Salcher M.M."/>
        </authorList>
    </citation>
    <scope>NUCLEOTIDE SEQUENCE [LARGE SCALE GENOMIC DNA]</scope>
    <source>
        <strain evidence="3">MMS-10A-171</strain>
    </source>
</reference>
<keyword evidence="1" id="KW-0732">Signal</keyword>
<feature type="signal peptide" evidence="1">
    <location>
        <begin position="1"/>
        <end position="25"/>
    </location>
</feature>
<evidence type="ECO:0000313" key="3">
    <source>
        <dbReference type="Proteomes" id="UP000064007"/>
    </source>
</evidence>
<dbReference type="AlphaFoldDB" id="A0A0D6EWH1"/>
<evidence type="ECO:0000256" key="1">
    <source>
        <dbReference type="SAM" id="SignalP"/>
    </source>
</evidence>
<feature type="chain" id="PRO_5002303621" description="Autotransporter domain-containing protein" evidence="1">
    <location>
        <begin position="26"/>
        <end position="653"/>
    </location>
</feature>
<protein>
    <recommendedName>
        <fullName evidence="4">Autotransporter domain-containing protein</fullName>
    </recommendedName>
</protein>
<dbReference type="HOGENOM" id="CLU_419667_0_0_4"/>
<evidence type="ECO:0008006" key="4">
    <source>
        <dbReference type="Google" id="ProtNLM"/>
    </source>
</evidence>
<dbReference type="OrthoDB" id="9958999at2"/>
<sequence length="653" mass="69693">MRKFFSLSQCFLFCLAILFSFKSFATCTSSGTPITSAGSYTGNIGVCDSSKGIYLSNGNNSIVNMTGNITAINEDNSNFNVTVGIYLENFVVNRNSIVNLTGNVTTSGFNSYGIYLYNVVATGSTNMVNMTGNISIAGGTSFNVNAGILMDNTFSPSSSNTTNITGNITGSDNYLFGIGLNNTGSSDSSNTANMSGNIMLSGNNSRGIDLQRHNTSSIDANTVNIIGNVTTSGNDSRGISLYTSGSTGSNIVNLTGRISATGSNSYAIYASNASSMSSNIVQLNKGSSVIGAISGVGDYTANNFLKLNLGAGASYSFATTGFTVQDLNGRPMVTGSANAAGIGNVSTASQSLYERTSQITQSLDDRVRTYDAKQNTTQDFWINTYYSDSSRGGQGLSGSNLSFNQYRSGIMAGFNVKNSYTPTELIVNYEHGQLNIDEGNQGISFNSVMAGALFPDIKKLFTGTLSAKAMVGYSDFNGDRKVLTNDVAFNGSRNVTASYQSSHLTIGSAWTKTLYQTDKIILDTLVGIDLNTQHINSYSESDLFKWNGRTINQLQERVTLGMEMKPLVKPLTLYGRVGVERRDLISGENQNYAINNTAVSYNDSNQGNTYRTINAGAYYPLTPTVKAYAQVRYYDSTKDIDSLSGSIGISGQF</sequence>
<name>A0A0D6EWH1_9PROT</name>
<dbReference type="SUPFAM" id="SSF103515">
    <property type="entry name" value="Autotransporter"/>
    <property type="match status" value="1"/>
</dbReference>
<dbReference type="Proteomes" id="UP000064007">
    <property type="component" value="Chromosome 1"/>
</dbReference>
<organism evidence="2 3">
    <name type="scientific">Candidatus Methylopumilus planktonicus</name>
    <dbReference type="NCBI Taxonomy" id="1581557"/>
    <lineage>
        <taxon>Bacteria</taxon>
        <taxon>Pseudomonadati</taxon>
        <taxon>Pseudomonadota</taxon>
        <taxon>Betaproteobacteria</taxon>
        <taxon>Nitrosomonadales</taxon>
        <taxon>Methylophilaceae</taxon>
        <taxon>Candidatus Methylopumilus</taxon>
    </lineage>
</organism>
<dbReference type="InterPro" id="IPR036709">
    <property type="entry name" value="Autotransporte_beta_dom_sf"/>
</dbReference>
<dbReference type="RefSeq" id="WP_046488347.1">
    <property type="nucleotide sequence ID" value="NZ_LN827929.1"/>
</dbReference>
<gene>
    <name evidence="2" type="ORF">BN1208_0937</name>
</gene>
<accession>A0A0D6EWH1</accession>
<dbReference type="Gene3D" id="2.40.128.130">
    <property type="entry name" value="Autotransporter beta-domain"/>
    <property type="match status" value="1"/>
</dbReference>
<dbReference type="KEGG" id="mbat:BN1208_0937"/>